<evidence type="ECO:0000313" key="3">
    <source>
        <dbReference type="Proteomes" id="UP000184184"/>
    </source>
</evidence>
<dbReference type="STRING" id="1027249.SAMN05216179_0408"/>
<sequence>MKKGNNISSLQAQNQIAQVQQSILHLQHAIQQAQSHPNQEILEQIKHSLERAERSMAQADNTTDDQGALDLVRRDLEQQRQAYQAINEQT</sequence>
<dbReference type="OrthoDB" id="2970951at2"/>
<dbReference type="RefSeq" id="WP_073199174.1">
    <property type="nucleotide sequence ID" value="NZ_FRCZ01000001.1"/>
</dbReference>
<dbReference type="Proteomes" id="UP000184184">
    <property type="component" value="Unassembled WGS sequence"/>
</dbReference>
<protein>
    <submittedName>
        <fullName evidence="2">Uncharacterized protein</fullName>
    </submittedName>
</protein>
<dbReference type="EMBL" id="FRCZ01000001">
    <property type="protein sequence ID" value="SHM53944.1"/>
    <property type="molecule type" value="Genomic_DNA"/>
</dbReference>
<evidence type="ECO:0000256" key="1">
    <source>
        <dbReference type="SAM" id="Coils"/>
    </source>
</evidence>
<organism evidence="2 3">
    <name type="scientific">Gracilibacillus kekensis</name>
    <dbReference type="NCBI Taxonomy" id="1027249"/>
    <lineage>
        <taxon>Bacteria</taxon>
        <taxon>Bacillati</taxon>
        <taxon>Bacillota</taxon>
        <taxon>Bacilli</taxon>
        <taxon>Bacillales</taxon>
        <taxon>Bacillaceae</taxon>
        <taxon>Gracilibacillus</taxon>
    </lineage>
</organism>
<keyword evidence="3" id="KW-1185">Reference proteome</keyword>
<dbReference type="AlphaFoldDB" id="A0A1M7JLP9"/>
<proteinExistence type="predicted"/>
<evidence type="ECO:0000313" key="2">
    <source>
        <dbReference type="EMBL" id="SHM53944.1"/>
    </source>
</evidence>
<gene>
    <name evidence="2" type="ORF">SAMN05216179_0408</name>
</gene>
<keyword evidence="1" id="KW-0175">Coiled coil</keyword>
<feature type="coiled-coil region" evidence="1">
    <location>
        <begin position="42"/>
        <end position="89"/>
    </location>
</feature>
<name>A0A1M7JLP9_9BACI</name>
<accession>A0A1M7JLP9</accession>
<reference evidence="2 3" key="1">
    <citation type="submission" date="2016-11" db="EMBL/GenBank/DDBJ databases">
        <authorList>
            <person name="Jaros S."/>
            <person name="Januszkiewicz K."/>
            <person name="Wedrychowicz H."/>
        </authorList>
    </citation>
    <scope>NUCLEOTIDE SEQUENCE [LARGE SCALE GENOMIC DNA]</scope>
    <source>
        <strain evidence="2 3">CGMCC 1.10681</strain>
    </source>
</reference>